<reference evidence="2 4" key="1">
    <citation type="journal article" date="2011" name="Nature">
        <title>The Medicago genome provides insight into the evolution of rhizobial symbioses.</title>
        <authorList>
            <person name="Young N.D."/>
            <person name="Debelle F."/>
            <person name="Oldroyd G.E."/>
            <person name="Geurts R."/>
            <person name="Cannon S.B."/>
            <person name="Udvardi M.K."/>
            <person name="Benedito V.A."/>
            <person name="Mayer K.F."/>
            <person name="Gouzy J."/>
            <person name="Schoof H."/>
            <person name="Van de Peer Y."/>
            <person name="Proost S."/>
            <person name="Cook D.R."/>
            <person name="Meyers B.C."/>
            <person name="Spannagl M."/>
            <person name="Cheung F."/>
            <person name="De Mita S."/>
            <person name="Krishnakumar V."/>
            <person name="Gundlach H."/>
            <person name="Zhou S."/>
            <person name="Mudge J."/>
            <person name="Bharti A.K."/>
            <person name="Murray J.D."/>
            <person name="Naoumkina M.A."/>
            <person name="Rosen B."/>
            <person name="Silverstein K.A."/>
            <person name="Tang H."/>
            <person name="Rombauts S."/>
            <person name="Zhao P.X."/>
            <person name="Zhou P."/>
            <person name="Barbe V."/>
            <person name="Bardou P."/>
            <person name="Bechner M."/>
            <person name="Bellec A."/>
            <person name="Berger A."/>
            <person name="Berges H."/>
            <person name="Bidwell S."/>
            <person name="Bisseling T."/>
            <person name="Choisne N."/>
            <person name="Couloux A."/>
            <person name="Denny R."/>
            <person name="Deshpande S."/>
            <person name="Dai X."/>
            <person name="Doyle J.J."/>
            <person name="Dudez A.M."/>
            <person name="Farmer A.D."/>
            <person name="Fouteau S."/>
            <person name="Franken C."/>
            <person name="Gibelin C."/>
            <person name="Gish J."/>
            <person name="Goldstein S."/>
            <person name="Gonzalez A.J."/>
            <person name="Green P.J."/>
            <person name="Hallab A."/>
            <person name="Hartog M."/>
            <person name="Hua A."/>
            <person name="Humphray S.J."/>
            <person name="Jeong D.H."/>
            <person name="Jing Y."/>
            <person name="Jocker A."/>
            <person name="Kenton S.M."/>
            <person name="Kim D.J."/>
            <person name="Klee K."/>
            <person name="Lai H."/>
            <person name="Lang C."/>
            <person name="Lin S."/>
            <person name="Macmil S.L."/>
            <person name="Magdelenat G."/>
            <person name="Matthews L."/>
            <person name="McCorrison J."/>
            <person name="Monaghan E.L."/>
            <person name="Mun J.H."/>
            <person name="Najar F.Z."/>
            <person name="Nicholson C."/>
            <person name="Noirot C."/>
            <person name="O'Bleness M."/>
            <person name="Paule C.R."/>
            <person name="Poulain J."/>
            <person name="Prion F."/>
            <person name="Qin B."/>
            <person name="Qu C."/>
            <person name="Retzel E.F."/>
            <person name="Riddle C."/>
            <person name="Sallet E."/>
            <person name="Samain S."/>
            <person name="Samson N."/>
            <person name="Sanders I."/>
            <person name="Saurat O."/>
            <person name="Scarpelli C."/>
            <person name="Schiex T."/>
            <person name="Segurens B."/>
            <person name="Severin A.J."/>
            <person name="Sherrier D.J."/>
            <person name="Shi R."/>
            <person name="Sims S."/>
            <person name="Singer S.R."/>
            <person name="Sinharoy S."/>
            <person name="Sterck L."/>
            <person name="Viollet A."/>
            <person name="Wang B.B."/>
            <person name="Wang K."/>
            <person name="Wang M."/>
            <person name="Wang X."/>
            <person name="Warfsmann J."/>
            <person name="Weissenbach J."/>
            <person name="White D.D."/>
            <person name="White J.D."/>
            <person name="Wiley G.B."/>
            <person name="Wincker P."/>
            <person name="Xing Y."/>
            <person name="Yang L."/>
            <person name="Yao Z."/>
            <person name="Ying F."/>
            <person name="Zhai J."/>
            <person name="Zhou L."/>
            <person name="Zuber A."/>
            <person name="Denarie J."/>
            <person name="Dixon R.A."/>
            <person name="May G.D."/>
            <person name="Schwartz D.C."/>
            <person name="Rogers J."/>
            <person name="Quetier F."/>
            <person name="Town C.D."/>
            <person name="Roe B.A."/>
        </authorList>
    </citation>
    <scope>NUCLEOTIDE SEQUENCE [LARGE SCALE GENOMIC DNA]</scope>
    <source>
        <strain evidence="2">A17</strain>
        <strain evidence="3 4">cv. Jemalong A17</strain>
    </source>
</reference>
<feature type="transmembrane region" description="Helical" evidence="1">
    <location>
        <begin position="109"/>
        <end position="127"/>
    </location>
</feature>
<reference evidence="3" key="3">
    <citation type="submission" date="2015-04" db="UniProtKB">
        <authorList>
            <consortium name="EnsemblPlants"/>
        </authorList>
    </citation>
    <scope>IDENTIFICATION</scope>
    <source>
        <strain evidence="3">cv. Jemalong A17</strain>
    </source>
</reference>
<dbReference type="HOGENOM" id="CLU_1789774_0_0_1"/>
<protein>
    <submittedName>
        <fullName evidence="2">Transmembrane protein, putative</fullName>
    </submittedName>
</protein>
<dbReference type="PaxDb" id="3880-AES70608"/>
<dbReference type="Proteomes" id="UP000002051">
    <property type="component" value="Chromosome 3"/>
</dbReference>
<accession>G7IV20</accession>
<evidence type="ECO:0000313" key="4">
    <source>
        <dbReference type="Proteomes" id="UP000002051"/>
    </source>
</evidence>
<keyword evidence="1" id="KW-0472">Membrane</keyword>
<keyword evidence="1 2" id="KW-0812">Transmembrane</keyword>
<keyword evidence="1" id="KW-1133">Transmembrane helix</keyword>
<dbReference type="STRING" id="3880.G7IV20"/>
<sequence>MRREILLRFRSLQGKLETKKRKRKNEVSVEKTVVTGAGRKGGKIAKVQYYKKVVYDGGEFEVGNDVYVKREDATSEEDPELEECRFFFFRFGDEIMTVVVVGRWMIRDFSNCGVVVVVVMAVAMVVGEKRELDKRTKKMNLRAFG</sequence>
<keyword evidence="4" id="KW-1185">Reference proteome</keyword>
<dbReference type="EnsemblPlants" id="AES70608">
    <property type="protein sequence ID" value="AES70608"/>
    <property type="gene ID" value="MTR_3g060290"/>
</dbReference>
<evidence type="ECO:0000256" key="1">
    <source>
        <dbReference type="SAM" id="Phobius"/>
    </source>
</evidence>
<reference evidence="2 4" key="2">
    <citation type="journal article" date="2014" name="BMC Genomics">
        <title>An improved genome release (version Mt4.0) for the model legume Medicago truncatula.</title>
        <authorList>
            <person name="Tang H."/>
            <person name="Krishnakumar V."/>
            <person name="Bidwell S."/>
            <person name="Rosen B."/>
            <person name="Chan A."/>
            <person name="Zhou S."/>
            <person name="Gentzbittel L."/>
            <person name="Childs K.L."/>
            <person name="Yandell M."/>
            <person name="Gundlach H."/>
            <person name="Mayer K.F."/>
            <person name="Schwartz D.C."/>
            <person name="Town C.D."/>
        </authorList>
    </citation>
    <scope>GENOME REANNOTATION</scope>
    <source>
        <strain evidence="3 4">cv. Jemalong A17</strain>
    </source>
</reference>
<dbReference type="AlphaFoldDB" id="G7IV20"/>
<gene>
    <name evidence="2" type="ordered locus">MTR_3g060290</name>
</gene>
<dbReference type="EMBL" id="CM001219">
    <property type="protein sequence ID" value="AES70608.1"/>
    <property type="molecule type" value="Genomic_DNA"/>
</dbReference>
<evidence type="ECO:0000313" key="3">
    <source>
        <dbReference type="EnsemblPlants" id="AES70608"/>
    </source>
</evidence>
<organism evidence="2 4">
    <name type="scientific">Medicago truncatula</name>
    <name type="common">Barrel medic</name>
    <name type="synonym">Medicago tribuloides</name>
    <dbReference type="NCBI Taxonomy" id="3880"/>
    <lineage>
        <taxon>Eukaryota</taxon>
        <taxon>Viridiplantae</taxon>
        <taxon>Streptophyta</taxon>
        <taxon>Embryophyta</taxon>
        <taxon>Tracheophyta</taxon>
        <taxon>Spermatophyta</taxon>
        <taxon>Magnoliopsida</taxon>
        <taxon>eudicotyledons</taxon>
        <taxon>Gunneridae</taxon>
        <taxon>Pentapetalae</taxon>
        <taxon>rosids</taxon>
        <taxon>fabids</taxon>
        <taxon>Fabales</taxon>
        <taxon>Fabaceae</taxon>
        <taxon>Papilionoideae</taxon>
        <taxon>50 kb inversion clade</taxon>
        <taxon>NPAAA clade</taxon>
        <taxon>Hologalegina</taxon>
        <taxon>IRL clade</taxon>
        <taxon>Trifolieae</taxon>
        <taxon>Medicago</taxon>
    </lineage>
</organism>
<proteinExistence type="predicted"/>
<name>G7IV20_MEDTR</name>
<evidence type="ECO:0000313" key="2">
    <source>
        <dbReference type="EMBL" id="AES70608.1"/>
    </source>
</evidence>